<dbReference type="PATRIC" id="fig|1698261.3.peg.301"/>
<feature type="domain" description="PIN" evidence="1">
    <location>
        <begin position="4"/>
        <end position="132"/>
    </location>
</feature>
<reference evidence="2 3" key="1">
    <citation type="journal article" date="2016" name="Sci. Rep.">
        <title>Metabolic traits of an uncultured archaeal lineage -MSBL1- from brine pools of the Red Sea.</title>
        <authorList>
            <person name="Mwirichia R."/>
            <person name="Alam I."/>
            <person name="Rashid M."/>
            <person name="Vinu M."/>
            <person name="Ba-Alawi W."/>
            <person name="Anthony Kamau A."/>
            <person name="Kamanda Ngugi D."/>
            <person name="Goker M."/>
            <person name="Klenk H.P."/>
            <person name="Bajic V."/>
            <person name="Stingl U."/>
        </authorList>
    </citation>
    <scope>NUCLEOTIDE SEQUENCE [LARGE SCALE GENOMIC DNA]</scope>
    <source>
        <strain evidence="2">SCGC-AAA259D14</strain>
    </source>
</reference>
<organism evidence="2 3">
    <name type="scientific">candidate division MSBL1 archaeon SCGC-AAA259D14</name>
    <dbReference type="NCBI Taxonomy" id="1698261"/>
    <lineage>
        <taxon>Archaea</taxon>
        <taxon>Methanobacteriati</taxon>
        <taxon>Methanobacteriota</taxon>
        <taxon>candidate division MSBL1</taxon>
    </lineage>
</organism>
<evidence type="ECO:0000313" key="2">
    <source>
        <dbReference type="EMBL" id="KXA89970.1"/>
    </source>
</evidence>
<gene>
    <name evidence="2" type="ORF">AKJ62_02030</name>
</gene>
<dbReference type="InterPro" id="IPR029060">
    <property type="entry name" value="PIN-like_dom_sf"/>
</dbReference>
<dbReference type="InterPro" id="IPR002716">
    <property type="entry name" value="PIN_dom"/>
</dbReference>
<dbReference type="SUPFAM" id="SSF88723">
    <property type="entry name" value="PIN domain-like"/>
    <property type="match status" value="1"/>
</dbReference>
<accession>A0A133U6Z8</accession>
<dbReference type="EMBL" id="LHXL01000017">
    <property type="protein sequence ID" value="KXA89970.1"/>
    <property type="molecule type" value="Genomic_DNA"/>
</dbReference>
<evidence type="ECO:0000313" key="3">
    <source>
        <dbReference type="Proteomes" id="UP000070589"/>
    </source>
</evidence>
<proteinExistence type="predicted"/>
<dbReference type="CDD" id="cd09854">
    <property type="entry name" value="PIN_VapC-like"/>
    <property type="match status" value="1"/>
</dbReference>
<name>A0A133U6Z8_9EURY</name>
<protein>
    <recommendedName>
        <fullName evidence="1">PIN domain-containing protein</fullName>
    </recommendedName>
</protein>
<keyword evidence="3" id="KW-1185">Reference proteome</keyword>
<sequence>MKLVLDTNILFSALIAGGKTRKLIITGNHDLHAPEYTFTELENHQDEIEKKTKLDKSDLQLLLNIILEQINITPKPEFENQLPKAEKTMGEVDPDDVPFLALALHLKADIWSDDKHFQKQGKVNVWKTPELIKHLNIK</sequence>
<dbReference type="Proteomes" id="UP000070589">
    <property type="component" value="Unassembled WGS sequence"/>
</dbReference>
<comment type="caution">
    <text evidence="2">The sequence shown here is derived from an EMBL/GenBank/DDBJ whole genome shotgun (WGS) entry which is preliminary data.</text>
</comment>
<dbReference type="Pfam" id="PF10130">
    <property type="entry name" value="PIN_2"/>
    <property type="match status" value="1"/>
</dbReference>
<dbReference type="Gene3D" id="3.40.50.1010">
    <property type="entry name" value="5'-nuclease"/>
    <property type="match status" value="1"/>
</dbReference>
<dbReference type="AlphaFoldDB" id="A0A133U6Z8"/>
<evidence type="ECO:0000259" key="1">
    <source>
        <dbReference type="Pfam" id="PF10130"/>
    </source>
</evidence>